<keyword evidence="2" id="KW-1003">Cell membrane</keyword>
<keyword evidence="4" id="KW-0547">Nucleotide-binding</keyword>
<evidence type="ECO:0000256" key="1">
    <source>
        <dbReference type="ARBA" id="ARBA00004236"/>
    </source>
</evidence>
<evidence type="ECO:0000256" key="3">
    <source>
        <dbReference type="ARBA" id="ARBA00022723"/>
    </source>
</evidence>
<evidence type="ECO:0000256" key="2">
    <source>
        <dbReference type="ARBA" id="ARBA00022475"/>
    </source>
</evidence>
<dbReference type="GO" id="GO:0005886">
    <property type="term" value="C:plasma membrane"/>
    <property type="evidence" value="ECO:0007669"/>
    <property type="project" value="UniProtKB-SubCell"/>
</dbReference>
<keyword evidence="7" id="KW-0411">Iron-sulfur</keyword>
<dbReference type="PANTHER" id="PTHR30224:SF4">
    <property type="entry name" value="ELECTRON TRANSPORT PROTEIN YCCM-RELATED"/>
    <property type="match status" value="1"/>
</dbReference>
<dbReference type="Proteomes" id="UP000176944">
    <property type="component" value="Chromosome"/>
</dbReference>
<dbReference type="SUPFAM" id="SSF52540">
    <property type="entry name" value="P-loop containing nucleoside triphosphate hydrolases"/>
    <property type="match status" value="1"/>
</dbReference>
<evidence type="ECO:0000256" key="9">
    <source>
        <dbReference type="SAM" id="Phobius"/>
    </source>
</evidence>
<dbReference type="InterPro" id="IPR017900">
    <property type="entry name" value="4Fe4S_Fe_S_CS"/>
</dbReference>
<evidence type="ECO:0000256" key="6">
    <source>
        <dbReference type="ARBA" id="ARBA00023004"/>
    </source>
</evidence>
<dbReference type="InterPro" id="IPR018490">
    <property type="entry name" value="cNMP-bd_dom_sf"/>
</dbReference>
<reference evidence="14" key="1">
    <citation type="submission" date="2016-10" db="EMBL/GenBank/DDBJ databases">
        <title>Comparative genomics uncovers the prolific and rare metabolic potential of the cyanobacterial genus Moorea.</title>
        <authorList>
            <person name="Leao T."/>
            <person name="Castelao G."/>
            <person name="Korobeynikov A."/>
            <person name="Monroe E.A."/>
            <person name="Podell S."/>
            <person name="Glukhov E."/>
            <person name="Allen E."/>
            <person name="Gerwick W.H."/>
            <person name="Gerwick L."/>
        </authorList>
    </citation>
    <scope>NUCLEOTIDE SEQUENCE [LARGE SCALE GENOMIC DNA]</scope>
    <source>
        <strain evidence="14">JHB</strain>
    </source>
</reference>
<feature type="transmembrane region" description="Helical" evidence="9">
    <location>
        <begin position="787"/>
        <end position="810"/>
    </location>
</feature>
<sequence length="843" mass="94770">MTLPDLVTWLKQRTALSILTQEVLQNLAPKLEKQIVPANQTLVLANTPPAGLYILRSGRIESNPEDWQAVGLLPGEVINLQALLLNKPVKQTLITLNECQFWFVSASEFRALVEHYPEITEAFSQQLAEEVEALSAQLAYEQERQTILRPYLVSKVKRGIIGKSRYGVRLRSQVKQAAENRESVIIFGEPGLEKDNIGALIHFSSPYRREAIIKVDCSKLQARGAELFGRAGGKPGLIEALGQGTLLLNNIQELPPELIPEIANLLRTNTYTPVSRSQDSTDVAANVSTSQARIIMIAERKLPDIDSVAGQLIKVPPLRVRKADIGDIVNYYISIISRAKCINKNRITPEALRRLQAYDFPNNLKELYNLVERAIVQLEGCSELTEEIIWPSQSKKKKFRLNLLNAYPGLRRFLRSPWWPDRINYGFTLTAFAIIVAILFIGPQNRQENFALNLFWAWWWPLVLIGFPFVGRLWCAVCPFMIYGEVTQKLSLWLFPRKLKRWPREQAQKWGGWFLFGLFFLILLWEELWNLENTAYLSACLLLLITAGAMICSAIFERRFWCRYLCPIGGMNGMFAKLAITELRAQQGICSAECSTYQCYKGGPEKGEGMETDGCPLYSHPAQLEDNRDCVLCMTCLKACPHRSVEVNLRPPGIELWTTHVPRSYEVALLLLLLGAVFLHRLPELQENLGLGWDLSQFWTHSLLSVTVLSLPAIVPLLAQGIMVGLYQVKETRKPSAFVKLAYGYLPLVLAGNLAHYWRLGLGEGGRILPVMFATFGLSGEGLPVLVAHPAVIAFLQGTTLIAGVLLSLFLTQKIGRQPFSLLLPHHVGTIVLGISLWWIIVG</sequence>
<evidence type="ECO:0000259" key="12">
    <source>
        <dbReference type="PROSITE" id="PS51379"/>
    </source>
</evidence>
<accession>A0A1D9FW72</accession>
<feature type="transmembrane region" description="Helical" evidence="9">
    <location>
        <begin position="462"/>
        <end position="486"/>
    </location>
</feature>
<dbReference type="CDD" id="cd00038">
    <property type="entry name" value="CAP_ED"/>
    <property type="match status" value="1"/>
</dbReference>
<proteinExistence type="predicted"/>
<feature type="domain" description="4Fe-4S ferredoxin-type" evidence="12">
    <location>
        <begin position="620"/>
        <end position="650"/>
    </location>
</feature>
<dbReference type="GO" id="GO:0051536">
    <property type="term" value="F:iron-sulfur cluster binding"/>
    <property type="evidence" value="ECO:0007669"/>
    <property type="project" value="UniProtKB-KW"/>
</dbReference>
<dbReference type="InterPro" id="IPR052378">
    <property type="entry name" value="NosR_regulator"/>
</dbReference>
<dbReference type="GO" id="GO:0046872">
    <property type="term" value="F:metal ion binding"/>
    <property type="evidence" value="ECO:0007669"/>
    <property type="project" value="UniProtKB-KW"/>
</dbReference>
<dbReference type="PROSITE" id="PS00198">
    <property type="entry name" value="4FE4S_FER_1"/>
    <property type="match status" value="1"/>
</dbReference>
<dbReference type="Pfam" id="PF25601">
    <property type="entry name" value="AAA_lid_14"/>
    <property type="match status" value="1"/>
</dbReference>
<dbReference type="AlphaFoldDB" id="A0A1D9FW72"/>
<keyword evidence="8 9" id="KW-0472">Membrane</keyword>
<dbReference type="EMBL" id="CP017708">
    <property type="protein sequence ID" value="AOY79619.1"/>
    <property type="molecule type" value="Genomic_DNA"/>
</dbReference>
<keyword evidence="9" id="KW-1133">Transmembrane helix</keyword>
<dbReference type="InterPro" id="IPR017896">
    <property type="entry name" value="4Fe4S_Fe-S-bd"/>
</dbReference>
<feature type="transmembrane region" description="Helical" evidence="9">
    <location>
        <begin position="703"/>
        <end position="726"/>
    </location>
</feature>
<keyword evidence="9" id="KW-0812">Transmembrane</keyword>
<gene>
    <name evidence="13" type="ORF">BJP36_06470</name>
</gene>
<dbReference type="Pfam" id="PF00158">
    <property type="entry name" value="Sigma54_activat"/>
    <property type="match status" value="1"/>
</dbReference>
<feature type="transmembrane region" description="Helical" evidence="9">
    <location>
        <begin position="822"/>
        <end position="841"/>
    </location>
</feature>
<dbReference type="InterPro" id="IPR000595">
    <property type="entry name" value="cNMP-bd_dom"/>
</dbReference>
<evidence type="ECO:0000313" key="14">
    <source>
        <dbReference type="Proteomes" id="UP000176944"/>
    </source>
</evidence>
<dbReference type="Pfam" id="PF12801">
    <property type="entry name" value="Fer4_5"/>
    <property type="match status" value="2"/>
</dbReference>
<dbReference type="InterPro" id="IPR014710">
    <property type="entry name" value="RmlC-like_jellyroll"/>
</dbReference>
<keyword evidence="5" id="KW-0067">ATP-binding</keyword>
<dbReference type="PROSITE" id="PS50042">
    <property type="entry name" value="CNMP_BINDING_3"/>
    <property type="match status" value="1"/>
</dbReference>
<keyword evidence="3" id="KW-0479">Metal-binding</keyword>
<dbReference type="InterPro" id="IPR058031">
    <property type="entry name" value="AAA_lid_NorR"/>
</dbReference>
<dbReference type="PANTHER" id="PTHR30224">
    <property type="entry name" value="ELECTRON TRANSPORT PROTEIN"/>
    <property type="match status" value="1"/>
</dbReference>
<evidence type="ECO:0000313" key="13">
    <source>
        <dbReference type="EMBL" id="AOY79619.1"/>
    </source>
</evidence>
<feature type="transmembrane region" description="Helical" evidence="9">
    <location>
        <begin position="423"/>
        <end position="442"/>
    </location>
</feature>
<evidence type="ECO:0000259" key="10">
    <source>
        <dbReference type="PROSITE" id="PS50042"/>
    </source>
</evidence>
<evidence type="ECO:0000256" key="8">
    <source>
        <dbReference type="ARBA" id="ARBA00023136"/>
    </source>
</evidence>
<dbReference type="GO" id="GO:0005524">
    <property type="term" value="F:ATP binding"/>
    <property type="evidence" value="ECO:0007669"/>
    <property type="project" value="InterPro"/>
</dbReference>
<feature type="transmembrane region" description="Helical" evidence="9">
    <location>
        <begin position="536"/>
        <end position="556"/>
    </location>
</feature>
<dbReference type="InterPro" id="IPR027417">
    <property type="entry name" value="P-loop_NTPase"/>
</dbReference>
<feature type="transmembrane region" description="Helical" evidence="9">
    <location>
        <begin position="665"/>
        <end position="683"/>
    </location>
</feature>
<name>A0A1D9FW72_MOOP1</name>
<feature type="domain" description="Sigma-54 factor interaction" evidence="11">
    <location>
        <begin position="160"/>
        <end position="376"/>
    </location>
</feature>
<dbReference type="PROSITE" id="PS50045">
    <property type="entry name" value="SIGMA54_INTERACT_4"/>
    <property type="match status" value="1"/>
</dbReference>
<feature type="transmembrane region" description="Helical" evidence="9">
    <location>
        <begin position="738"/>
        <end position="758"/>
    </location>
</feature>
<dbReference type="SUPFAM" id="SSF54862">
    <property type="entry name" value="4Fe-4S ferredoxins"/>
    <property type="match status" value="1"/>
</dbReference>
<dbReference type="SUPFAM" id="SSF51206">
    <property type="entry name" value="cAMP-binding domain-like"/>
    <property type="match status" value="1"/>
</dbReference>
<dbReference type="GO" id="GO:0006355">
    <property type="term" value="P:regulation of DNA-templated transcription"/>
    <property type="evidence" value="ECO:0007669"/>
    <property type="project" value="InterPro"/>
</dbReference>
<dbReference type="SMART" id="SM00100">
    <property type="entry name" value="cNMP"/>
    <property type="match status" value="1"/>
</dbReference>
<dbReference type="Gene3D" id="1.10.8.60">
    <property type="match status" value="1"/>
</dbReference>
<dbReference type="Gene3D" id="3.40.50.300">
    <property type="entry name" value="P-loop containing nucleotide triphosphate hydrolases"/>
    <property type="match status" value="1"/>
</dbReference>
<organism evidence="13 14">
    <name type="scientific">Moorena producens (strain JHB)</name>
    <dbReference type="NCBI Taxonomy" id="1454205"/>
    <lineage>
        <taxon>Bacteria</taxon>
        <taxon>Bacillati</taxon>
        <taxon>Cyanobacteriota</taxon>
        <taxon>Cyanophyceae</taxon>
        <taxon>Coleofasciculales</taxon>
        <taxon>Coleofasciculaceae</taxon>
        <taxon>Moorena</taxon>
    </lineage>
</organism>
<feature type="domain" description="Cyclic nucleotide-binding" evidence="10">
    <location>
        <begin position="15"/>
        <end position="130"/>
    </location>
</feature>
<evidence type="ECO:0000259" key="11">
    <source>
        <dbReference type="PROSITE" id="PS50045"/>
    </source>
</evidence>
<dbReference type="PROSITE" id="PS51379">
    <property type="entry name" value="4FE4S_FER_2"/>
    <property type="match status" value="1"/>
</dbReference>
<evidence type="ECO:0000256" key="4">
    <source>
        <dbReference type="ARBA" id="ARBA00022741"/>
    </source>
</evidence>
<evidence type="ECO:0000256" key="7">
    <source>
        <dbReference type="ARBA" id="ARBA00023014"/>
    </source>
</evidence>
<protein>
    <submittedName>
        <fullName evidence="13">Sigma 54-interacting transcriptional regulator</fullName>
    </submittedName>
</protein>
<evidence type="ECO:0000256" key="5">
    <source>
        <dbReference type="ARBA" id="ARBA00022840"/>
    </source>
</evidence>
<dbReference type="Pfam" id="PF00027">
    <property type="entry name" value="cNMP_binding"/>
    <property type="match status" value="1"/>
</dbReference>
<keyword evidence="6" id="KW-0408">Iron</keyword>
<dbReference type="InterPro" id="IPR002078">
    <property type="entry name" value="Sigma_54_int"/>
</dbReference>
<dbReference type="Gene3D" id="2.60.120.10">
    <property type="entry name" value="Jelly Rolls"/>
    <property type="match status" value="1"/>
</dbReference>
<comment type="subcellular location">
    <subcellularLocation>
        <location evidence="1">Cell membrane</location>
    </subcellularLocation>
</comment>
<feature type="transmembrane region" description="Helical" evidence="9">
    <location>
        <begin position="507"/>
        <end position="524"/>
    </location>
</feature>